<dbReference type="PANTHER" id="PTHR43028">
    <property type="entry name" value="3'(2'),5'-BISPHOSPHATE NUCLEOTIDASE 1"/>
    <property type="match status" value="1"/>
</dbReference>
<feature type="binding site" evidence="1">
    <location>
        <position position="24"/>
    </location>
    <ligand>
        <name>Mg(2+)</name>
        <dbReference type="ChEBI" id="CHEBI:18420"/>
        <label>1</label>
        <note>catalytic</note>
    </ligand>
</feature>
<proteinExistence type="predicted"/>
<keyword evidence="2" id="KW-0378">Hydrolase</keyword>
<dbReference type="EMBL" id="CP003564">
    <property type="protein sequence ID" value="AFL54763.1"/>
    <property type="molecule type" value="Genomic_DNA"/>
</dbReference>
<evidence type="ECO:0000313" key="2">
    <source>
        <dbReference type="EMBL" id="AFL54763.1"/>
    </source>
</evidence>
<evidence type="ECO:0000313" key="3">
    <source>
        <dbReference type="Proteomes" id="UP000006180"/>
    </source>
</evidence>
<keyword evidence="1" id="KW-0460">Magnesium</keyword>
<feature type="binding site" evidence="1">
    <location>
        <position position="27"/>
    </location>
    <ligand>
        <name>Mg(2+)</name>
        <dbReference type="ChEBI" id="CHEBI:18420"/>
        <label>1</label>
        <note>catalytic</note>
    </ligand>
</feature>
<organism evidence="2">
    <name type="scientific">Sinorhizobium fredii (strain USDA 257)</name>
    <dbReference type="NCBI Taxonomy" id="1185652"/>
    <lineage>
        <taxon>Bacteria</taxon>
        <taxon>Pseudomonadati</taxon>
        <taxon>Pseudomonadota</taxon>
        <taxon>Alphaproteobacteria</taxon>
        <taxon>Hyphomicrobiales</taxon>
        <taxon>Rhizobiaceae</taxon>
        <taxon>Sinorhizobium/Ensifer group</taxon>
        <taxon>Sinorhizobium</taxon>
    </lineage>
</organism>
<keyword evidence="1" id="KW-0479">Metal-binding</keyword>
<accession>I3XFV7</accession>
<dbReference type="InterPro" id="IPR000760">
    <property type="entry name" value="Inositol_monophosphatase-like"/>
</dbReference>
<dbReference type="EC" id="3.1.3.7" evidence="2"/>
<dbReference type="CDD" id="cd01638">
    <property type="entry name" value="CysQ"/>
    <property type="match status" value="1"/>
</dbReference>
<feature type="binding site" evidence="1">
    <location>
        <position position="4"/>
    </location>
    <ligand>
        <name>Mg(2+)</name>
        <dbReference type="ChEBI" id="CHEBI:18420"/>
        <label>1</label>
        <note>catalytic</note>
    </ligand>
</feature>
<dbReference type="PROSITE" id="PS00630">
    <property type="entry name" value="IMP_2"/>
    <property type="match status" value="1"/>
</dbReference>
<gene>
    <name evidence="2" type="primary">cysQ1</name>
    <name evidence="2" type="ORF">USDA257_p00450</name>
</gene>
<name>I3XFV7_SINF2</name>
<sequence length="221" mass="23747">MISEERAPALESSFEIPPLCFLVDPLDGTKEFIAGRSEFTVNIALVENGVATAGVIFAPALDRLYVAAGPRMAFMIDENGRRIRLDGMPHDHSHPIVLASRSHLDEQTAALVAQWQPCIIKQLGSSLKFALIAAGEADVYPRLSPTMIWDSAAGQALIEATGGVVLRPNGSPLVYCGSLINRGFVAARTRSLAAKALASIDSERQARLPVSNPLTEESSRR</sequence>
<geneLocation type="plasmid" evidence="3">
    <name>pUSDA257 fragment 1</name>
</geneLocation>
<dbReference type="GO" id="GO:0000103">
    <property type="term" value="P:sulfate assimilation"/>
    <property type="evidence" value="ECO:0007669"/>
    <property type="project" value="TreeGrafter"/>
</dbReference>
<evidence type="ECO:0000256" key="1">
    <source>
        <dbReference type="PIRSR" id="PIRSR600760-2"/>
    </source>
</evidence>
<dbReference type="Pfam" id="PF00459">
    <property type="entry name" value="Inositol_P"/>
    <property type="match status" value="1"/>
</dbReference>
<dbReference type="PRINTS" id="PR00377">
    <property type="entry name" value="IMPHPHTASES"/>
</dbReference>
<feature type="binding site" evidence="1">
    <location>
        <position position="150"/>
    </location>
    <ligand>
        <name>Mg(2+)</name>
        <dbReference type="ChEBI" id="CHEBI:18420"/>
        <label>1</label>
        <note>catalytic</note>
    </ligand>
</feature>
<protein>
    <submittedName>
        <fullName evidence="2">3'(2'),5'-bisphosphate nucleotidase CysQ</fullName>
        <ecNumber evidence="2">3.1.3.7</ecNumber>
    </submittedName>
</protein>
<dbReference type="AlphaFoldDB" id="I3XFV7"/>
<dbReference type="Gene3D" id="3.40.190.80">
    <property type="match status" value="1"/>
</dbReference>
<dbReference type="PANTHER" id="PTHR43028:SF5">
    <property type="entry name" value="3'(2'),5'-BISPHOSPHATE NUCLEOTIDASE 1"/>
    <property type="match status" value="1"/>
</dbReference>
<dbReference type="GO" id="GO:0008441">
    <property type="term" value="F:3'(2'),5'-bisphosphate nucleotidase activity"/>
    <property type="evidence" value="ECO:0007669"/>
    <property type="project" value="UniProtKB-EC"/>
</dbReference>
<reference evidence="2" key="1">
    <citation type="journal article" date="2012" name="J. Bacteriol.">
        <title>Complete genome sequence of the broad-host-range strain Sinorhizobium fredii USDA257.</title>
        <authorList>
            <person name="Schuldes J."/>
            <person name="Rodriguez Orbegoso M."/>
            <person name="Schmeisser C."/>
            <person name="Krishnan H.B."/>
            <person name="Daniel R."/>
            <person name="Streit W.R."/>
        </authorList>
    </citation>
    <scope>NUCLEOTIDE SEQUENCE [LARGE SCALE GENOMIC DNA]</scope>
    <source>
        <strain evidence="2">USDA 257</strain>
        <plasmid evidence="2">pUSDA257</plasmid>
    </source>
</reference>
<dbReference type="SUPFAM" id="SSF56655">
    <property type="entry name" value="Carbohydrate phosphatase"/>
    <property type="match status" value="1"/>
</dbReference>
<dbReference type="GO" id="GO:0046872">
    <property type="term" value="F:metal ion binding"/>
    <property type="evidence" value="ECO:0007669"/>
    <property type="project" value="UniProtKB-KW"/>
</dbReference>
<dbReference type="InterPro" id="IPR020550">
    <property type="entry name" value="Inositol_monophosphatase_CS"/>
</dbReference>
<dbReference type="HOGENOM" id="CLU_044118_3_0_5"/>
<dbReference type="InterPro" id="IPR050725">
    <property type="entry name" value="CysQ/Inositol_MonoPase"/>
</dbReference>
<keyword evidence="2" id="KW-0614">Plasmid</keyword>
<dbReference type="PATRIC" id="fig|1185652.3.peg.6499"/>
<dbReference type="Gene3D" id="3.30.540.10">
    <property type="entry name" value="Fructose-1,6-Bisphosphatase, subunit A, domain 1"/>
    <property type="match status" value="1"/>
</dbReference>
<comment type="cofactor">
    <cofactor evidence="1">
        <name>Mg(2+)</name>
        <dbReference type="ChEBI" id="CHEBI:18420"/>
    </cofactor>
</comment>
<feature type="binding site" evidence="1">
    <location>
        <position position="26"/>
    </location>
    <ligand>
        <name>Mg(2+)</name>
        <dbReference type="ChEBI" id="CHEBI:18420"/>
        <label>1</label>
        <note>catalytic</note>
    </ligand>
</feature>
<dbReference type="GO" id="GO:0046854">
    <property type="term" value="P:phosphatidylinositol phosphate biosynthetic process"/>
    <property type="evidence" value="ECO:0007669"/>
    <property type="project" value="InterPro"/>
</dbReference>
<dbReference type="GO" id="GO:0050427">
    <property type="term" value="P:3'-phosphoadenosine 5'-phosphosulfate metabolic process"/>
    <property type="evidence" value="ECO:0007669"/>
    <property type="project" value="TreeGrafter"/>
</dbReference>